<dbReference type="GO" id="GO:0004439">
    <property type="term" value="F:phosphatidylinositol-4,5-bisphosphate 5-phosphatase activity"/>
    <property type="evidence" value="ECO:0007669"/>
    <property type="project" value="TreeGrafter"/>
</dbReference>
<dbReference type="SMART" id="SM00128">
    <property type="entry name" value="IPPc"/>
    <property type="match status" value="1"/>
</dbReference>
<dbReference type="PANTHER" id="PTHR11200">
    <property type="entry name" value="INOSITOL 5-PHOSPHATASE"/>
    <property type="match status" value="1"/>
</dbReference>
<evidence type="ECO:0000256" key="1">
    <source>
        <dbReference type="SAM" id="MobiDB-lite"/>
    </source>
</evidence>
<dbReference type="Proteomes" id="UP000693981">
    <property type="component" value="Unassembled WGS sequence"/>
</dbReference>
<feature type="domain" description="Inositol polyphosphate-related phosphatase" evidence="2">
    <location>
        <begin position="1"/>
        <end position="147"/>
    </location>
</feature>
<feature type="compositionally biased region" description="Polar residues" evidence="1">
    <location>
        <begin position="170"/>
        <end position="179"/>
    </location>
</feature>
<evidence type="ECO:0000259" key="2">
    <source>
        <dbReference type="SMART" id="SM00128"/>
    </source>
</evidence>
<dbReference type="PANTHER" id="PTHR11200:SF275">
    <property type="entry name" value="LD06095P"/>
    <property type="match status" value="1"/>
</dbReference>
<name>A0A8T1WAR6_9STRA</name>
<dbReference type="OrthoDB" id="2248459at2759"/>
<dbReference type="Pfam" id="PF22669">
    <property type="entry name" value="Exo_endo_phos2"/>
    <property type="match status" value="1"/>
</dbReference>
<proteinExistence type="predicted"/>
<feature type="compositionally biased region" description="Basic and acidic residues" evidence="1">
    <location>
        <begin position="159"/>
        <end position="169"/>
    </location>
</feature>
<comment type="caution">
    <text evidence="3">The sequence shown here is derived from an EMBL/GenBank/DDBJ whole genome shotgun (WGS) entry which is preliminary data.</text>
</comment>
<dbReference type="GO" id="GO:0046856">
    <property type="term" value="P:phosphatidylinositol dephosphorylation"/>
    <property type="evidence" value="ECO:0007669"/>
    <property type="project" value="InterPro"/>
</dbReference>
<evidence type="ECO:0000313" key="3">
    <source>
        <dbReference type="EMBL" id="KAG7389143.1"/>
    </source>
</evidence>
<reference evidence="3" key="1">
    <citation type="submission" date="2021-02" db="EMBL/GenBank/DDBJ databases">
        <authorList>
            <person name="Palmer J.M."/>
        </authorList>
    </citation>
    <scope>NUCLEOTIDE SEQUENCE</scope>
    <source>
        <strain evidence="3">SCRP23</strain>
    </source>
</reference>
<organism evidence="3 4">
    <name type="scientific">Phytophthora boehmeriae</name>
    <dbReference type="NCBI Taxonomy" id="109152"/>
    <lineage>
        <taxon>Eukaryota</taxon>
        <taxon>Sar</taxon>
        <taxon>Stramenopiles</taxon>
        <taxon>Oomycota</taxon>
        <taxon>Peronosporomycetes</taxon>
        <taxon>Peronosporales</taxon>
        <taxon>Peronosporaceae</taxon>
        <taxon>Phytophthora</taxon>
    </lineage>
</organism>
<accession>A0A8T1WAR6</accession>
<feature type="region of interest" description="Disordered" evidence="1">
    <location>
        <begin position="150"/>
        <end position="179"/>
    </location>
</feature>
<evidence type="ECO:0000313" key="4">
    <source>
        <dbReference type="Proteomes" id="UP000693981"/>
    </source>
</evidence>
<dbReference type="InterPro" id="IPR000300">
    <property type="entry name" value="IPPc"/>
</dbReference>
<dbReference type="EMBL" id="JAGDFL010000418">
    <property type="protein sequence ID" value="KAG7389143.1"/>
    <property type="molecule type" value="Genomic_DNA"/>
</dbReference>
<sequence>MPAVAIGGGGSKRTVSERFDRVFWFGDLNYRINGTRRMVDMLLMKNQHEVLCANDQLQREMKAGNVFNHFREGQLLFRPTYKFDKRSDVYDSSPKQRIPSWTDRVLYLSNDKMHDVELLSYRSQANFRTSDHRPVCAVFQVNFNAANAGEPMRSARRSVSAEENRESDNHVVSQACTIQ</sequence>
<dbReference type="InterPro" id="IPR046985">
    <property type="entry name" value="IP5"/>
</dbReference>
<dbReference type="AlphaFoldDB" id="A0A8T1WAR6"/>
<gene>
    <name evidence="3" type="primary">INPP5E</name>
    <name evidence="3" type="ORF">PHYBOEH_007571</name>
</gene>
<protein>
    <submittedName>
        <fullName evidence="3">Inositol polyphosphate 5-phosphatase</fullName>
    </submittedName>
</protein>
<keyword evidence="4" id="KW-1185">Reference proteome</keyword>